<evidence type="ECO:0000313" key="2">
    <source>
        <dbReference type="EMBL" id="KZC12072.1"/>
    </source>
</evidence>
<reference evidence="2 3" key="1">
    <citation type="submission" date="2015-07" db="EMBL/GenBank/DDBJ databases">
        <title>The genome of Dufourea novaeangliae.</title>
        <authorList>
            <person name="Pan H."/>
            <person name="Kapheim K."/>
        </authorList>
    </citation>
    <scope>NUCLEOTIDE SEQUENCE [LARGE SCALE GENOMIC DNA]</scope>
    <source>
        <strain evidence="2">0120121106</strain>
        <tissue evidence="2">Whole body</tissue>
    </source>
</reference>
<comment type="similarity">
    <text evidence="1">Belongs to the C19orf12 family.</text>
</comment>
<keyword evidence="3" id="KW-1185">Reference proteome</keyword>
<proteinExistence type="inferred from homology"/>
<dbReference type="STRING" id="178035.A0A154PJQ0"/>
<dbReference type="PANTHER" id="PTHR31493">
    <property type="entry name" value="NAZO FAMILY MEMBER"/>
    <property type="match status" value="1"/>
</dbReference>
<evidence type="ECO:0000313" key="3">
    <source>
        <dbReference type="Proteomes" id="UP000076502"/>
    </source>
</evidence>
<accession>A0A154PJQ0</accession>
<name>A0A154PJQ0_DUFNO</name>
<sequence>MYLSEENVLQEVIKLDCVKKMKVSIHSSVKYGALVGVATAASGILGGPIGLAIGGAVSSCLAGYATHGQYKSVPYILLYETTSEAWKKLSKAILKFLNTKNIIRVREFLFSTRTSEQLVQEIVQLIAMFLTLEMGCKVTV</sequence>
<dbReference type="InterPro" id="IPR033369">
    <property type="entry name" value="C19orf12"/>
</dbReference>
<dbReference type="PANTHER" id="PTHR31493:SF1">
    <property type="entry name" value="PROTEIN C19ORF12"/>
    <property type="match status" value="1"/>
</dbReference>
<dbReference type="AlphaFoldDB" id="A0A154PJQ0"/>
<dbReference type="Pfam" id="PF20721">
    <property type="entry name" value="C19orf12"/>
    <property type="match status" value="1"/>
</dbReference>
<gene>
    <name evidence="2" type="ORF">WN55_03153</name>
</gene>
<protein>
    <submittedName>
        <fullName evidence="2">Uncharacterized protein</fullName>
    </submittedName>
</protein>
<dbReference type="OrthoDB" id="5976774at2759"/>
<dbReference type="Proteomes" id="UP000076502">
    <property type="component" value="Unassembled WGS sequence"/>
</dbReference>
<organism evidence="2 3">
    <name type="scientific">Dufourea novaeangliae</name>
    <name type="common">Sweat bee</name>
    <dbReference type="NCBI Taxonomy" id="178035"/>
    <lineage>
        <taxon>Eukaryota</taxon>
        <taxon>Metazoa</taxon>
        <taxon>Ecdysozoa</taxon>
        <taxon>Arthropoda</taxon>
        <taxon>Hexapoda</taxon>
        <taxon>Insecta</taxon>
        <taxon>Pterygota</taxon>
        <taxon>Neoptera</taxon>
        <taxon>Endopterygota</taxon>
        <taxon>Hymenoptera</taxon>
        <taxon>Apocrita</taxon>
        <taxon>Aculeata</taxon>
        <taxon>Apoidea</taxon>
        <taxon>Anthophila</taxon>
        <taxon>Halictidae</taxon>
        <taxon>Rophitinae</taxon>
        <taxon>Dufourea</taxon>
    </lineage>
</organism>
<dbReference type="EMBL" id="KQ434938">
    <property type="protein sequence ID" value="KZC12072.1"/>
    <property type="molecule type" value="Genomic_DNA"/>
</dbReference>
<evidence type="ECO:0000256" key="1">
    <source>
        <dbReference type="ARBA" id="ARBA00029457"/>
    </source>
</evidence>